<evidence type="ECO:0000313" key="2">
    <source>
        <dbReference type="Proteomes" id="UP000663722"/>
    </source>
</evidence>
<dbReference type="Proteomes" id="UP000663722">
    <property type="component" value="Chromosome"/>
</dbReference>
<organism evidence="1 2">
    <name type="scientific">Desulfonema magnum</name>
    <dbReference type="NCBI Taxonomy" id="45655"/>
    <lineage>
        <taxon>Bacteria</taxon>
        <taxon>Pseudomonadati</taxon>
        <taxon>Thermodesulfobacteriota</taxon>
        <taxon>Desulfobacteria</taxon>
        <taxon>Desulfobacterales</taxon>
        <taxon>Desulfococcaceae</taxon>
        <taxon>Desulfonema</taxon>
    </lineage>
</organism>
<accession>A0A975GNV8</accession>
<sequence length="48" mass="5550">MILDNQAFFLSFLRKQESIFGSQTYTVILDNQAFFVIVTDLGEGTFFH</sequence>
<keyword evidence="2" id="KW-1185">Reference proteome</keyword>
<dbReference type="KEGG" id="dmm:dnm_042260"/>
<dbReference type="AlphaFoldDB" id="A0A975GNV8"/>
<proteinExistence type="predicted"/>
<name>A0A975GNV8_9BACT</name>
<reference evidence="1" key="1">
    <citation type="journal article" date="2021" name="Microb. Physiol.">
        <title>Proteogenomic Insights into the Physiology of Marine, Sulfate-Reducing, Filamentous Desulfonema limicola and Desulfonema magnum.</title>
        <authorList>
            <person name="Schnaars V."/>
            <person name="Wohlbrand L."/>
            <person name="Scheve S."/>
            <person name="Hinrichs C."/>
            <person name="Reinhardt R."/>
            <person name="Rabus R."/>
        </authorList>
    </citation>
    <scope>NUCLEOTIDE SEQUENCE</scope>
    <source>
        <strain evidence="1">4be13</strain>
    </source>
</reference>
<dbReference type="EMBL" id="CP061800">
    <property type="protein sequence ID" value="QTA88185.1"/>
    <property type="molecule type" value="Genomic_DNA"/>
</dbReference>
<evidence type="ECO:0000313" key="1">
    <source>
        <dbReference type="EMBL" id="QTA88185.1"/>
    </source>
</evidence>
<gene>
    <name evidence="1" type="ORF">dnm_042260</name>
</gene>
<protein>
    <submittedName>
        <fullName evidence="1">Uncharacterized protein</fullName>
    </submittedName>
</protein>